<feature type="domain" description="HigA2-like helix-turn-helix" evidence="1">
    <location>
        <begin position="2"/>
        <end position="65"/>
    </location>
</feature>
<keyword evidence="3" id="KW-1185">Reference proteome</keyword>
<proteinExistence type="predicted"/>
<protein>
    <submittedName>
        <fullName evidence="2">HTH DNA binding protein</fullName>
    </submittedName>
</protein>
<organism evidence="2 3">
    <name type="scientific">Pseudomonas phage vB_PpuM-KoPa-4</name>
    <dbReference type="NCBI Taxonomy" id="3132618"/>
    <lineage>
        <taxon>Viruses</taxon>
        <taxon>Duplodnaviria</taxon>
        <taxon>Heunggongvirae</taxon>
        <taxon>Uroviricota</taxon>
        <taxon>Caudoviricetes</taxon>
        <taxon>Vandenendeviridae</taxon>
        <taxon>Gorskivirinae</taxon>
        <taxon>Tartuvirus</taxon>
        <taxon>Tartuvirus kopa4</taxon>
    </lineage>
</organism>
<evidence type="ECO:0000313" key="3">
    <source>
        <dbReference type="Proteomes" id="UP001433872"/>
    </source>
</evidence>
<sequence length="67" mass="7727">MKEQLAECIRQWMLDNEMTQAEAAVFLETRQPRVNLIVNKKLDTISLGALVSYVELLGFKVKMEITQ</sequence>
<dbReference type="Gene3D" id="1.10.260.40">
    <property type="entry name" value="lambda repressor-like DNA-binding domains"/>
    <property type="match status" value="1"/>
</dbReference>
<evidence type="ECO:0000259" key="1">
    <source>
        <dbReference type="Pfam" id="PF13744"/>
    </source>
</evidence>
<accession>A0AAX4MXU1</accession>
<name>A0AAX4MXU1_9CAUD</name>
<gene>
    <name evidence="2" type="ORF">KoPa4_00086</name>
</gene>
<dbReference type="EMBL" id="PP496414">
    <property type="protein sequence ID" value="WYV99254.1"/>
    <property type="molecule type" value="Genomic_DNA"/>
</dbReference>
<reference evidence="2" key="1">
    <citation type="submission" date="2024-03" db="EMBL/GenBank/DDBJ databases">
        <title>Isolation and characterization of a phage collection against Pseudomonas putida.</title>
        <authorList>
            <person name="Brauer A."/>
            <person name="Rosendahl S."/>
            <person name="Kangsep A."/>
            <person name="Rikberg R."/>
            <person name="Lewanczyk A.C."/>
            <person name="Horak R."/>
            <person name="Tamman H."/>
        </authorList>
    </citation>
    <scope>NUCLEOTIDE SEQUENCE</scope>
</reference>
<dbReference type="GO" id="GO:0003677">
    <property type="term" value="F:DNA binding"/>
    <property type="evidence" value="ECO:0007669"/>
    <property type="project" value="InterPro"/>
</dbReference>
<dbReference type="InterPro" id="IPR039554">
    <property type="entry name" value="HigA2-like_HTH"/>
</dbReference>
<dbReference type="InterPro" id="IPR010982">
    <property type="entry name" value="Lambda_DNA-bd_dom_sf"/>
</dbReference>
<dbReference type="Proteomes" id="UP001433872">
    <property type="component" value="Segment"/>
</dbReference>
<dbReference type="SUPFAM" id="SSF47413">
    <property type="entry name" value="lambda repressor-like DNA-binding domains"/>
    <property type="match status" value="1"/>
</dbReference>
<evidence type="ECO:0000313" key="2">
    <source>
        <dbReference type="EMBL" id="WYV99254.1"/>
    </source>
</evidence>
<dbReference type="Pfam" id="PF13744">
    <property type="entry name" value="HTH_37"/>
    <property type="match status" value="1"/>
</dbReference>